<dbReference type="InterPro" id="IPR012336">
    <property type="entry name" value="Thioredoxin-like_fold"/>
</dbReference>
<keyword evidence="3" id="KW-0560">Oxidoreductase</keyword>
<dbReference type="InterPro" id="IPR013766">
    <property type="entry name" value="Thioredoxin_domain"/>
</dbReference>
<dbReference type="Gene3D" id="3.40.30.10">
    <property type="entry name" value="Glutaredoxin"/>
    <property type="match status" value="1"/>
</dbReference>
<evidence type="ECO:0000256" key="2">
    <source>
        <dbReference type="ARBA" id="ARBA00022729"/>
    </source>
</evidence>
<keyword evidence="6" id="KW-1133">Transmembrane helix</keyword>
<dbReference type="InterPro" id="IPR017937">
    <property type="entry name" value="Thioredoxin_CS"/>
</dbReference>
<dbReference type="AlphaFoldDB" id="A0A1F4UK45"/>
<dbReference type="PROSITE" id="PS51352">
    <property type="entry name" value="THIOREDOXIN_2"/>
    <property type="match status" value="1"/>
</dbReference>
<dbReference type="CDD" id="cd02972">
    <property type="entry name" value="DsbA_family"/>
    <property type="match status" value="1"/>
</dbReference>
<comment type="caution">
    <text evidence="8">The sequence shown here is derived from an EMBL/GenBank/DDBJ whole genome shotgun (WGS) entry which is preliminary data.</text>
</comment>
<reference evidence="8 9" key="1">
    <citation type="journal article" date="2016" name="Nat. Commun.">
        <title>Thousands of microbial genomes shed light on interconnected biogeochemical processes in an aquifer system.</title>
        <authorList>
            <person name="Anantharaman K."/>
            <person name="Brown C.T."/>
            <person name="Hug L.A."/>
            <person name="Sharon I."/>
            <person name="Castelle C.J."/>
            <person name="Probst A.J."/>
            <person name="Thomas B.C."/>
            <person name="Singh A."/>
            <person name="Wilkins M.J."/>
            <person name="Karaoz U."/>
            <person name="Brodie E.L."/>
            <person name="Williams K.H."/>
            <person name="Hubbard S.S."/>
            <person name="Banfield J.F."/>
        </authorList>
    </citation>
    <scope>NUCLEOTIDE SEQUENCE [LARGE SCALE GENOMIC DNA]</scope>
</reference>
<dbReference type="GO" id="GO:0016491">
    <property type="term" value="F:oxidoreductase activity"/>
    <property type="evidence" value="ECO:0007669"/>
    <property type="project" value="UniProtKB-KW"/>
</dbReference>
<dbReference type="PANTHER" id="PTHR13887">
    <property type="entry name" value="GLUTATHIONE S-TRANSFERASE KAPPA"/>
    <property type="match status" value="1"/>
</dbReference>
<evidence type="ECO:0000256" key="6">
    <source>
        <dbReference type="SAM" id="Phobius"/>
    </source>
</evidence>
<dbReference type="SUPFAM" id="SSF52833">
    <property type="entry name" value="Thioredoxin-like"/>
    <property type="match status" value="1"/>
</dbReference>
<keyword evidence="5" id="KW-0676">Redox-active center</keyword>
<dbReference type="InterPro" id="IPR008972">
    <property type="entry name" value="Cupredoxin"/>
</dbReference>
<proteinExistence type="inferred from homology"/>
<dbReference type="PANTHER" id="PTHR13887:SF14">
    <property type="entry name" value="DISULFIDE BOND FORMATION PROTEIN D"/>
    <property type="match status" value="1"/>
</dbReference>
<protein>
    <recommendedName>
        <fullName evidence="7">Thioredoxin domain-containing protein</fullName>
    </recommendedName>
</protein>
<evidence type="ECO:0000313" key="9">
    <source>
        <dbReference type="Proteomes" id="UP000178615"/>
    </source>
</evidence>
<evidence type="ECO:0000256" key="4">
    <source>
        <dbReference type="ARBA" id="ARBA00023157"/>
    </source>
</evidence>
<organism evidence="8 9">
    <name type="scientific">candidate division WWE3 bacterium RBG_19FT_COMBO_34_6</name>
    <dbReference type="NCBI Taxonomy" id="1802612"/>
    <lineage>
        <taxon>Bacteria</taxon>
        <taxon>Katanobacteria</taxon>
    </lineage>
</organism>
<evidence type="ECO:0000259" key="7">
    <source>
        <dbReference type="PROSITE" id="PS51352"/>
    </source>
</evidence>
<dbReference type="Pfam" id="PF13462">
    <property type="entry name" value="Thioredoxin_4"/>
    <property type="match status" value="1"/>
</dbReference>
<dbReference type="Proteomes" id="UP000178615">
    <property type="component" value="Unassembled WGS sequence"/>
</dbReference>
<keyword evidence="6" id="KW-0472">Membrane</keyword>
<name>A0A1F4UK45_UNCKA</name>
<keyword evidence="2" id="KW-0732">Signal</keyword>
<evidence type="ECO:0000256" key="3">
    <source>
        <dbReference type="ARBA" id="ARBA00023002"/>
    </source>
</evidence>
<keyword evidence="6" id="KW-0812">Transmembrane</keyword>
<evidence type="ECO:0000256" key="1">
    <source>
        <dbReference type="ARBA" id="ARBA00005791"/>
    </source>
</evidence>
<accession>A0A1F4UK45</accession>
<dbReference type="EMBL" id="MEUV01000045">
    <property type="protein sequence ID" value="OGC45286.1"/>
    <property type="molecule type" value="Genomic_DNA"/>
</dbReference>
<dbReference type="InterPro" id="IPR036249">
    <property type="entry name" value="Thioredoxin-like_sf"/>
</dbReference>
<gene>
    <name evidence="8" type="ORF">A2V49_01695</name>
</gene>
<evidence type="ECO:0000313" key="8">
    <source>
        <dbReference type="EMBL" id="OGC45286.1"/>
    </source>
</evidence>
<keyword evidence="4" id="KW-1015">Disulfide bond</keyword>
<dbReference type="PROSITE" id="PS00194">
    <property type="entry name" value="THIOREDOXIN_1"/>
    <property type="match status" value="1"/>
</dbReference>
<sequence>MKFILEKLKQLIGRNLPVFFIGGLTIVIFLVIIVTSSRRSLKNTNLIEVEMDDLTAPHTYSKGPTGARVQVVEFSDFGCPACKTFHPIMTKIFNDYSNDIRWSFRHFPLPQHKDSDIASVAAQAAGEQGKFWEYADILFENQGDFSREKLISYADLLGLNLDKFTSNNDNSTFKEIINDDIAYGKKIGINATPTFFVNGKQVSIKNQDDLRKVIEDALNLTNTENVPESTQSGQEESTAHVVDPQLIALYKTMDEKYGVVEIKYSKEDGFTPRNTEAQAGQLVRWINTTDQDVKFIQLMPKFDEFKQPKIIKAGETLEYRLRLREKGLWTYNIEGNKTRGSILIMGINAAYKDLVEIEKD</sequence>
<comment type="similarity">
    <text evidence="1">Belongs to the thioredoxin family. DsbA subfamily.</text>
</comment>
<feature type="domain" description="Thioredoxin" evidence="7">
    <location>
        <begin position="10"/>
        <end position="219"/>
    </location>
</feature>
<feature type="transmembrane region" description="Helical" evidence="6">
    <location>
        <begin position="12"/>
        <end position="34"/>
    </location>
</feature>
<evidence type="ECO:0000256" key="5">
    <source>
        <dbReference type="ARBA" id="ARBA00023284"/>
    </source>
</evidence>
<dbReference type="Gene3D" id="2.60.40.420">
    <property type="entry name" value="Cupredoxins - blue copper proteins"/>
    <property type="match status" value="1"/>
</dbReference>